<feature type="domain" description="Ketoreductase" evidence="4">
    <location>
        <begin position="5"/>
        <end position="183"/>
    </location>
</feature>
<organism evidence="5 6">
    <name type="scientific">Burkholderia cenocepacia</name>
    <dbReference type="NCBI Taxonomy" id="95486"/>
    <lineage>
        <taxon>Bacteria</taxon>
        <taxon>Pseudomonadati</taxon>
        <taxon>Pseudomonadota</taxon>
        <taxon>Betaproteobacteria</taxon>
        <taxon>Burkholderiales</taxon>
        <taxon>Burkholderiaceae</taxon>
        <taxon>Burkholderia</taxon>
        <taxon>Burkholderia cepacia complex</taxon>
    </lineage>
</organism>
<keyword evidence="2" id="KW-0560">Oxidoreductase</keyword>
<dbReference type="GO" id="GO:0016020">
    <property type="term" value="C:membrane"/>
    <property type="evidence" value="ECO:0007669"/>
    <property type="project" value="TreeGrafter"/>
</dbReference>
<dbReference type="InterPro" id="IPR057326">
    <property type="entry name" value="KR_dom"/>
</dbReference>
<accession>A0A6J5JUB2</accession>
<evidence type="ECO:0000256" key="1">
    <source>
        <dbReference type="ARBA" id="ARBA00006484"/>
    </source>
</evidence>
<dbReference type="PANTHER" id="PTHR44196">
    <property type="entry name" value="DEHYDROGENASE/REDUCTASE SDR FAMILY MEMBER 7B"/>
    <property type="match status" value="1"/>
</dbReference>
<evidence type="ECO:0000313" key="5">
    <source>
        <dbReference type="EMBL" id="CAB3975514.1"/>
    </source>
</evidence>
<comment type="similarity">
    <text evidence="1 3">Belongs to the short-chain dehydrogenases/reductases (SDR) family.</text>
</comment>
<dbReference type="InterPro" id="IPR002347">
    <property type="entry name" value="SDR_fam"/>
</dbReference>
<protein>
    <submittedName>
        <fullName evidence="5">Short-chain dehydrogenase/reductase SDR</fullName>
    </submittedName>
</protein>
<evidence type="ECO:0000259" key="4">
    <source>
        <dbReference type="SMART" id="SM00822"/>
    </source>
</evidence>
<evidence type="ECO:0000256" key="2">
    <source>
        <dbReference type="ARBA" id="ARBA00023002"/>
    </source>
</evidence>
<dbReference type="PANTHER" id="PTHR44196:SF1">
    <property type="entry name" value="DEHYDROGENASE_REDUCTASE SDR FAMILY MEMBER 7B"/>
    <property type="match status" value="1"/>
</dbReference>
<dbReference type="PRINTS" id="PR00080">
    <property type="entry name" value="SDRFAMILY"/>
</dbReference>
<evidence type="ECO:0000313" key="6">
    <source>
        <dbReference type="Proteomes" id="UP000494322"/>
    </source>
</evidence>
<dbReference type="SUPFAM" id="SSF51735">
    <property type="entry name" value="NAD(P)-binding Rossmann-fold domains"/>
    <property type="match status" value="1"/>
</dbReference>
<dbReference type="InterPro" id="IPR036291">
    <property type="entry name" value="NAD(P)-bd_dom_sf"/>
</dbReference>
<sequence>MTTLPLVMVTGASSGIGAAVARAFAALGHPLLLVSRRLAELQALDLPNAACVAADVTDERAVRAAVQAAQAQFGGVDCLVNSAGTMLLGEPLEQSADELRTMLDVNVVGTMNAIQSVLPGMIERRRGSIFNVSSITGRQAFPFHSAYCASKFAVHGMSAALGADLGQHNIRVSTIAPGVVDTPLLDATTSESAKTMFREWMSSLASVLHPDDVARAVCFAYAQPQHVCMREIFLTSTAQTS</sequence>
<dbReference type="PRINTS" id="PR00081">
    <property type="entry name" value="GDHRDH"/>
</dbReference>
<dbReference type="SMART" id="SM00822">
    <property type="entry name" value="PKS_KR"/>
    <property type="match status" value="1"/>
</dbReference>
<gene>
    <name evidence="5" type="ORF">BCO9919_06868</name>
</gene>
<dbReference type="RefSeq" id="WP_206137296.1">
    <property type="nucleotide sequence ID" value="NZ_CABWIK020000075.1"/>
</dbReference>
<dbReference type="FunFam" id="3.40.50.720:FF:000047">
    <property type="entry name" value="NADP-dependent L-serine/L-allo-threonine dehydrogenase"/>
    <property type="match status" value="1"/>
</dbReference>
<dbReference type="InterPro" id="IPR020904">
    <property type="entry name" value="Sc_DH/Rdtase_CS"/>
</dbReference>
<dbReference type="PROSITE" id="PS00061">
    <property type="entry name" value="ADH_SHORT"/>
    <property type="match status" value="1"/>
</dbReference>
<dbReference type="CDD" id="cd05233">
    <property type="entry name" value="SDR_c"/>
    <property type="match status" value="1"/>
</dbReference>
<dbReference type="Gene3D" id="3.40.50.720">
    <property type="entry name" value="NAD(P)-binding Rossmann-like Domain"/>
    <property type="match status" value="1"/>
</dbReference>
<dbReference type="EMBL" id="CABWIK020000075">
    <property type="protein sequence ID" value="CAB3975514.1"/>
    <property type="molecule type" value="Genomic_DNA"/>
</dbReference>
<dbReference type="Pfam" id="PF00106">
    <property type="entry name" value="adh_short"/>
    <property type="match status" value="1"/>
</dbReference>
<evidence type="ECO:0000256" key="3">
    <source>
        <dbReference type="RuleBase" id="RU000363"/>
    </source>
</evidence>
<reference evidence="5 6" key="1">
    <citation type="submission" date="2020-04" db="EMBL/GenBank/DDBJ databases">
        <authorList>
            <person name="Depoorter E."/>
        </authorList>
    </citation>
    <scope>NUCLEOTIDE SEQUENCE [LARGE SCALE GENOMIC DNA]</scope>
    <source>
        <strain evidence="5 6">BCC0132</strain>
    </source>
</reference>
<dbReference type="Proteomes" id="UP000494322">
    <property type="component" value="Unassembled WGS sequence"/>
</dbReference>
<name>A0A6J5JUB2_9BURK</name>
<proteinExistence type="inferred from homology"/>
<dbReference type="AlphaFoldDB" id="A0A6J5JUB2"/>
<dbReference type="GO" id="GO:0016616">
    <property type="term" value="F:oxidoreductase activity, acting on the CH-OH group of donors, NAD or NADP as acceptor"/>
    <property type="evidence" value="ECO:0007669"/>
    <property type="project" value="UniProtKB-ARBA"/>
</dbReference>